<sequence>MASRLGSLKLTPPDGGSSVWKLATTTGDCDAISDLEISSDFVFSGFRMRRLRWRRYRSEAAVLKTDLGNFQFKF</sequence>
<dbReference type="Proteomes" id="UP000030645">
    <property type="component" value="Unassembled WGS sequence"/>
</dbReference>
<gene>
    <name evidence="1" type="ORF">L484_004117</name>
</gene>
<protein>
    <submittedName>
        <fullName evidence="1">Uncharacterized protein</fullName>
    </submittedName>
</protein>
<dbReference type="AlphaFoldDB" id="W9RDB7"/>
<organism evidence="1 2">
    <name type="scientific">Morus notabilis</name>
    <dbReference type="NCBI Taxonomy" id="981085"/>
    <lineage>
        <taxon>Eukaryota</taxon>
        <taxon>Viridiplantae</taxon>
        <taxon>Streptophyta</taxon>
        <taxon>Embryophyta</taxon>
        <taxon>Tracheophyta</taxon>
        <taxon>Spermatophyta</taxon>
        <taxon>Magnoliopsida</taxon>
        <taxon>eudicotyledons</taxon>
        <taxon>Gunneridae</taxon>
        <taxon>Pentapetalae</taxon>
        <taxon>rosids</taxon>
        <taxon>fabids</taxon>
        <taxon>Rosales</taxon>
        <taxon>Moraceae</taxon>
        <taxon>Moreae</taxon>
        <taxon>Morus</taxon>
    </lineage>
</organism>
<keyword evidence="2" id="KW-1185">Reference proteome</keyword>
<reference evidence="2" key="1">
    <citation type="submission" date="2013-01" db="EMBL/GenBank/DDBJ databases">
        <title>Draft Genome Sequence of a Mulberry Tree, Morus notabilis C.K. Schneid.</title>
        <authorList>
            <person name="He N."/>
            <person name="Zhao S."/>
        </authorList>
    </citation>
    <scope>NUCLEOTIDE SEQUENCE</scope>
</reference>
<accession>W9RDB7</accession>
<name>W9RDB7_9ROSA</name>
<evidence type="ECO:0000313" key="2">
    <source>
        <dbReference type="Proteomes" id="UP000030645"/>
    </source>
</evidence>
<dbReference type="EMBL" id="KE344521">
    <property type="protein sequence ID" value="EXB66051.1"/>
    <property type="molecule type" value="Genomic_DNA"/>
</dbReference>
<proteinExistence type="predicted"/>
<evidence type="ECO:0000313" key="1">
    <source>
        <dbReference type="EMBL" id="EXB66051.1"/>
    </source>
</evidence>